<dbReference type="SUPFAM" id="SSF52540">
    <property type="entry name" value="P-loop containing nucleoside triphosphate hydrolases"/>
    <property type="match status" value="2"/>
</dbReference>
<gene>
    <name evidence="6" type="ORF">BN1079_01020</name>
</gene>
<dbReference type="Proteomes" id="UP000053902">
    <property type="component" value="Unassembled WGS sequence"/>
</dbReference>
<dbReference type="GO" id="GO:0004386">
    <property type="term" value="F:helicase activity"/>
    <property type="evidence" value="ECO:0007669"/>
    <property type="project" value="UniProtKB-KW"/>
</dbReference>
<dbReference type="AlphaFoldDB" id="A0A078LTQ1"/>
<dbReference type="InterPro" id="IPR000330">
    <property type="entry name" value="SNF2_N"/>
</dbReference>
<dbReference type="Gene3D" id="3.40.50.10810">
    <property type="entry name" value="Tandem AAA-ATPase domain"/>
    <property type="match status" value="1"/>
</dbReference>
<keyword evidence="7" id="KW-1185">Reference proteome</keyword>
<dbReference type="eggNOG" id="COG0553">
    <property type="taxonomic scope" value="Bacteria"/>
</dbReference>
<accession>A0A078LTQ1</accession>
<evidence type="ECO:0000313" key="7">
    <source>
        <dbReference type="Proteomes" id="UP000053902"/>
    </source>
</evidence>
<dbReference type="GO" id="GO:0016787">
    <property type="term" value="F:hydrolase activity"/>
    <property type="evidence" value="ECO:0007669"/>
    <property type="project" value="UniProtKB-KW"/>
</dbReference>
<dbReference type="Pfam" id="PF00271">
    <property type="entry name" value="Helicase_C"/>
    <property type="match status" value="1"/>
</dbReference>
<dbReference type="EMBL" id="CCSF01000001">
    <property type="protein sequence ID" value="CDZ93722.1"/>
    <property type="molecule type" value="Genomic_DNA"/>
</dbReference>
<evidence type="ECO:0000313" key="6">
    <source>
        <dbReference type="EMBL" id="CDZ93722.1"/>
    </source>
</evidence>
<dbReference type="CDD" id="cd18012">
    <property type="entry name" value="DEXQc_arch_SWI2_SNF2"/>
    <property type="match status" value="1"/>
</dbReference>
<dbReference type="InterPro" id="IPR014001">
    <property type="entry name" value="Helicase_ATP-bd"/>
</dbReference>
<feature type="region of interest" description="Disordered" evidence="3">
    <location>
        <begin position="1"/>
        <end position="37"/>
    </location>
</feature>
<dbReference type="CDD" id="cd18793">
    <property type="entry name" value="SF2_C_SNF"/>
    <property type="match status" value="1"/>
</dbReference>
<keyword evidence="1" id="KW-0378">Hydrolase</keyword>
<feature type="compositionally biased region" description="Low complexity" evidence="3">
    <location>
        <begin position="1"/>
        <end position="14"/>
    </location>
</feature>
<name>A0A078LTQ1_9PSED</name>
<dbReference type="SMART" id="SM00487">
    <property type="entry name" value="DEXDc"/>
    <property type="match status" value="1"/>
</dbReference>
<dbReference type="PANTHER" id="PTHR10799">
    <property type="entry name" value="SNF2/RAD54 HELICASE FAMILY"/>
    <property type="match status" value="1"/>
</dbReference>
<dbReference type="SMART" id="SM00490">
    <property type="entry name" value="HELICc"/>
    <property type="match status" value="1"/>
</dbReference>
<evidence type="ECO:0000259" key="4">
    <source>
        <dbReference type="PROSITE" id="PS51192"/>
    </source>
</evidence>
<dbReference type="STRING" id="1499686.BN1079_01020"/>
<keyword evidence="2 6" id="KW-0347">Helicase</keyword>
<organism evidence="6 7">
    <name type="scientific">Pseudomonas saudiphocaensis</name>
    <dbReference type="NCBI Taxonomy" id="1499686"/>
    <lineage>
        <taxon>Bacteria</taxon>
        <taxon>Pseudomonadati</taxon>
        <taxon>Pseudomonadota</taxon>
        <taxon>Gammaproteobacteria</taxon>
        <taxon>Pseudomonadales</taxon>
        <taxon>Pseudomonadaceae</taxon>
        <taxon>Pseudomonas</taxon>
    </lineage>
</organism>
<dbReference type="Pfam" id="PF00176">
    <property type="entry name" value="SNF2-rel_dom"/>
    <property type="match status" value="1"/>
</dbReference>
<protein>
    <submittedName>
        <fullName evidence="6">Helicase/SNF2 domain-containing protein</fullName>
    </submittedName>
</protein>
<feature type="domain" description="Helicase ATP-binding" evidence="4">
    <location>
        <begin position="331"/>
        <end position="491"/>
    </location>
</feature>
<dbReference type="Gene3D" id="3.40.50.300">
    <property type="entry name" value="P-loop containing nucleotide triphosphate hydrolases"/>
    <property type="match status" value="1"/>
</dbReference>
<dbReference type="FunFam" id="3.40.50.10810:FF:000091">
    <property type="entry name" value="DNA helicase, SNF2/RAD54 family"/>
    <property type="match status" value="1"/>
</dbReference>
<keyword evidence="2 6" id="KW-0547">Nucleotide-binding</keyword>
<dbReference type="InterPro" id="IPR038718">
    <property type="entry name" value="SNF2-like_sf"/>
</dbReference>
<dbReference type="InterPro" id="IPR001650">
    <property type="entry name" value="Helicase_C-like"/>
</dbReference>
<dbReference type="PROSITE" id="PS51192">
    <property type="entry name" value="HELICASE_ATP_BIND_1"/>
    <property type="match status" value="1"/>
</dbReference>
<evidence type="ECO:0000256" key="3">
    <source>
        <dbReference type="SAM" id="MobiDB-lite"/>
    </source>
</evidence>
<dbReference type="PROSITE" id="PS51194">
    <property type="entry name" value="HELICASE_CTER"/>
    <property type="match status" value="1"/>
</dbReference>
<dbReference type="GO" id="GO:0005524">
    <property type="term" value="F:ATP binding"/>
    <property type="evidence" value="ECO:0007669"/>
    <property type="project" value="InterPro"/>
</dbReference>
<evidence type="ECO:0000256" key="1">
    <source>
        <dbReference type="ARBA" id="ARBA00022801"/>
    </source>
</evidence>
<dbReference type="InterPro" id="IPR049730">
    <property type="entry name" value="SNF2/RAD54-like_C"/>
</dbReference>
<sequence>MKKAAAGDAAAQPGTPGGSRTRRIDDLAPRPRLRLGSHQSMNYHLGSGRMVNEQQHRAGLCFVYDRTEVHGKNRTDERLRQLDGPEVLSIARQPAAEQALRRRLQQLGLRPALRQSLALPNDSGEMYELPNESAWLQFVQIHLPELRDEGWEILIQPGFAYDLREVEQWYAEIEESPEHTWFELELGIVVENERISLLPVLLDVIRRTPLLLAPEQLAQRGDEEVLRVSLKRRNKEYPLQVLLPFGRLKPILATLGDLYLQPPSGDSLRLDHADAARLALLDRLPFKWHGGDNLRDFAQRLHDYQQFPCQPPAGLQATLRPYQLQGLCWMQTLRELEMGGILGDDMGLGKTLQTLAHLLVEKTAGRLDHPALVVLPTSLIPNWQDEAARFTPDLRVLTLHGPNRQKHFAELADYDLLLTTYALLPRDIDHLAKQQWHVLVLDEAQNIKNAAGKAAQAAGQLQARQRLCLTGTPMENHLGELWSLFNFLMPGWLGSARDFTRSYRTPIEKHGDPLRLQHLNERIRPFLLRRHKEEVAHELPPKNEIIHWVELSPAQRDLYETVRLAMDRKVREEIDRRGLARSKIIVLEALLKLRQVCCDLRLIKGEGTRTVRGGNSGKLESLLEMLQELLAEGRRVLIFSQFTSMLALIEDSLQQRSIDYVTLTGDTRDRRTPVQRFQNGEVPVFLISLKAGGTGLNLTAADTVIHYDPWWNPAVENQATDRAYRIGQDKPVFVYKLIARGTVEEKIRQLQARKAELAASVLQGIGETDWTLEESDIDALLGPLG</sequence>
<keyword evidence="2 6" id="KW-0067">ATP-binding</keyword>
<evidence type="ECO:0000259" key="5">
    <source>
        <dbReference type="PROSITE" id="PS51194"/>
    </source>
</evidence>
<feature type="domain" description="Helicase C-terminal" evidence="5">
    <location>
        <begin position="618"/>
        <end position="773"/>
    </location>
</feature>
<dbReference type="InterPro" id="IPR027417">
    <property type="entry name" value="P-loop_NTPase"/>
</dbReference>
<dbReference type="HOGENOM" id="CLU_000315_21_0_6"/>
<proteinExistence type="predicted"/>
<evidence type="ECO:0000256" key="2">
    <source>
        <dbReference type="ARBA" id="ARBA00022806"/>
    </source>
</evidence>
<dbReference type="FunFam" id="3.40.50.300:FF:000533">
    <property type="entry name" value="Helicase, Snf2 family"/>
    <property type="match status" value="1"/>
</dbReference>
<reference evidence="6 7" key="1">
    <citation type="submission" date="2014-07" db="EMBL/GenBank/DDBJ databases">
        <authorList>
            <person name="Urmite Genomes Urmite Genomes"/>
        </authorList>
    </citation>
    <scope>NUCLEOTIDE SEQUENCE [LARGE SCALE GENOMIC DNA]</scope>
    <source>
        <strain evidence="6 7">20_BN</strain>
    </source>
</reference>